<protein>
    <submittedName>
        <fullName evidence="2">CarD family transcriptional regulator</fullName>
    </submittedName>
</protein>
<dbReference type="Gene3D" id="1.20.58.1290">
    <property type="entry name" value="CarD-like, C-terminal domain"/>
    <property type="match status" value="1"/>
</dbReference>
<dbReference type="SUPFAM" id="SSF141259">
    <property type="entry name" value="CarD-like"/>
    <property type="match status" value="1"/>
</dbReference>
<reference evidence="2" key="1">
    <citation type="journal article" date="2018" name="Antonie Van Leeuwenhoek">
        <title>Proteinivorax hydrogeniformans sp. nov., an anaerobic, haloalkaliphilic bacterium fermenting proteinaceous compounds with high hydrogen production.</title>
        <authorList>
            <person name="Boltyanskaya Y."/>
            <person name="Detkova E."/>
            <person name="Pimenov N."/>
            <person name="Kevbrin V."/>
        </authorList>
    </citation>
    <scope>NUCLEOTIDE SEQUENCE</scope>
    <source>
        <strain evidence="2">Z-710</strain>
    </source>
</reference>
<dbReference type="InterPro" id="IPR052531">
    <property type="entry name" value="CarD-like_regulator"/>
</dbReference>
<gene>
    <name evidence="2" type="ORF">PRVXH_000635</name>
</gene>
<dbReference type="GO" id="GO:0009303">
    <property type="term" value="P:rRNA transcription"/>
    <property type="evidence" value="ECO:0007669"/>
    <property type="project" value="TreeGrafter"/>
</dbReference>
<dbReference type="InterPro" id="IPR036101">
    <property type="entry name" value="CarD-like/TRCF_RID_sf"/>
</dbReference>
<dbReference type="Pfam" id="PF02559">
    <property type="entry name" value="CarD_TRCF_RID"/>
    <property type="match status" value="1"/>
</dbReference>
<dbReference type="SMART" id="SM01058">
    <property type="entry name" value="CarD_TRCF"/>
    <property type="match status" value="1"/>
</dbReference>
<feature type="domain" description="CarD-like/TRCF RNAP-interacting" evidence="1">
    <location>
        <begin position="1"/>
        <end position="112"/>
    </location>
</feature>
<dbReference type="InterPro" id="IPR048792">
    <property type="entry name" value="CarD_C"/>
</dbReference>
<name>A0AAU8HV90_9FIRM</name>
<dbReference type="Pfam" id="PF21095">
    <property type="entry name" value="CarD_C"/>
    <property type="match status" value="1"/>
</dbReference>
<evidence type="ECO:0000259" key="1">
    <source>
        <dbReference type="SMART" id="SM01058"/>
    </source>
</evidence>
<dbReference type="InterPro" id="IPR003711">
    <property type="entry name" value="CarD-like/TRCF_RID"/>
</dbReference>
<organism evidence="2">
    <name type="scientific">Proteinivorax hydrogeniformans</name>
    <dbReference type="NCBI Taxonomy" id="1826727"/>
    <lineage>
        <taxon>Bacteria</taxon>
        <taxon>Bacillati</taxon>
        <taxon>Bacillota</taxon>
        <taxon>Clostridia</taxon>
        <taxon>Eubacteriales</taxon>
        <taxon>Proteinivoracaceae</taxon>
        <taxon>Proteinivorax</taxon>
    </lineage>
</organism>
<dbReference type="PANTHER" id="PTHR38447:SF1">
    <property type="entry name" value="RNA POLYMERASE-BINDING TRANSCRIPTION FACTOR CARD"/>
    <property type="match status" value="1"/>
</dbReference>
<proteinExistence type="predicted"/>
<dbReference type="PANTHER" id="PTHR38447">
    <property type="entry name" value="TRANSCRIPTION FACTOR YDEB-RELATED"/>
    <property type="match status" value="1"/>
</dbReference>
<dbReference type="Gene3D" id="2.40.10.170">
    <property type="match status" value="1"/>
</dbReference>
<dbReference type="EMBL" id="CP159485">
    <property type="protein sequence ID" value="XCI29318.1"/>
    <property type="molecule type" value="Genomic_DNA"/>
</dbReference>
<dbReference type="AlphaFoldDB" id="A0AAU8HV90"/>
<reference evidence="2" key="2">
    <citation type="submission" date="2024-06" db="EMBL/GenBank/DDBJ databases">
        <authorList>
            <person name="Petrova K.O."/>
            <person name="Toshchakov S.V."/>
            <person name="Boltjanskaja Y.V."/>
            <person name="Kevbrin V.V."/>
        </authorList>
    </citation>
    <scope>NUCLEOTIDE SEQUENCE</scope>
    <source>
        <strain evidence="2">Z-710</strain>
    </source>
</reference>
<accession>A0AAU8HV90</accession>
<dbReference type="InterPro" id="IPR042215">
    <property type="entry name" value="CarD-like_C"/>
</dbReference>
<sequence>MFKINDHVVYQSSGVYKIVDIRKEKDFNKNDTEYYVMEPVFNNNLTTKIPVNNKKVMMRNVITKDEALALITSMPEEETVWLNNNRERSGNFKEALKSGKTEEWARIIKTIYLHKQERNELGKTIMKSDEDAMENAEKILNQELAVALNILPEEVPAFIKERLKDTD</sequence>
<dbReference type="RefSeq" id="WP_353893866.1">
    <property type="nucleotide sequence ID" value="NZ_CP159485.1"/>
</dbReference>
<evidence type="ECO:0000313" key="2">
    <source>
        <dbReference type="EMBL" id="XCI29318.1"/>
    </source>
</evidence>